<dbReference type="Proteomes" id="UP000515146">
    <property type="component" value="Unplaced"/>
</dbReference>
<evidence type="ECO:0000313" key="4">
    <source>
        <dbReference type="RefSeq" id="XP_027202745.1"/>
    </source>
</evidence>
<evidence type="ECO:0000259" key="2">
    <source>
        <dbReference type="Pfam" id="PF00031"/>
    </source>
</evidence>
<feature type="transmembrane region" description="Helical" evidence="1">
    <location>
        <begin position="6"/>
        <end position="28"/>
    </location>
</feature>
<dbReference type="RefSeq" id="XP_027202745.1">
    <property type="nucleotide sequence ID" value="XM_027346944.1"/>
</dbReference>
<name>A0A6P6YBT5_DERPT</name>
<dbReference type="InParanoid" id="A0A6P6YBT5"/>
<dbReference type="OrthoDB" id="6513972at2759"/>
<gene>
    <name evidence="4" type="primary">LOC113796638</name>
</gene>
<evidence type="ECO:0000313" key="3">
    <source>
        <dbReference type="Proteomes" id="UP000515146"/>
    </source>
</evidence>
<protein>
    <submittedName>
        <fullName evidence="4">Uncharacterized protein LOC113796638</fullName>
    </submittedName>
</protein>
<keyword evidence="1" id="KW-1133">Transmembrane helix</keyword>
<sequence>MYSKILFLNFITASLMIMIINFDVTLVFGSLEHIDVENPEFREALRQMEKQMAEKIESNLIYRVLKVDSAKSQRVKNTLYKTKLIMGETPCKKTDIDHINIDSCLFTGNQLYCGAEIYKQFNAGYTLQKFQCIY</sequence>
<dbReference type="AlphaFoldDB" id="A0A6P6YBT5"/>
<dbReference type="Pfam" id="PF00031">
    <property type="entry name" value="Cystatin"/>
    <property type="match status" value="1"/>
</dbReference>
<dbReference type="GO" id="GO:0004869">
    <property type="term" value="F:cysteine-type endopeptidase inhibitor activity"/>
    <property type="evidence" value="ECO:0007669"/>
    <property type="project" value="InterPro"/>
</dbReference>
<dbReference type="SUPFAM" id="SSF54403">
    <property type="entry name" value="Cystatin/monellin"/>
    <property type="match status" value="1"/>
</dbReference>
<keyword evidence="1" id="KW-0472">Membrane</keyword>
<dbReference type="Gene3D" id="3.10.450.10">
    <property type="match status" value="1"/>
</dbReference>
<feature type="domain" description="Cystatin" evidence="2">
    <location>
        <begin position="29"/>
        <end position="120"/>
    </location>
</feature>
<accession>A0A6P6YBT5</accession>
<evidence type="ECO:0000256" key="1">
    <source>
        <dbReference type="SAM" id="Phobius"/>
    </source>
</evidence>
<proteinExistence type="predicted"/>
<keyword evidence="3" id="KW-1185">Reference proteome</keyword>
<reference evidence="4" key="1">
    <citation type="submission" date="2025-08" db="UniProtKB">
        <authorList>
            <consortium name="RefSeq"/>
        </authorList>
    </citation>
    <scope>IDENTIFICATION</scope>
    <source>
        <strain evidence="4">Airmid</strain>
    </source>
</reference>
<dbReference type="InterPro" id="IPR046350">
    <property type="entry name" value="Cystatin_sf"/>
</dbReference>
<dbReference type="KEGG" id="dpte:113796638"/>
<keyword evidence="1" id="KW-0812">Transmembrane</keyword>
<organism evidence="3 4">
    <name type="scientific">Dermatophagoides pteronyssinus</name>
    <name type="common">European house dust mite</name>
    <dbReference type="NCBI Taxonomy" id="6956"/>
    <lineage>
        <taxon>Eukaryota</taxon>
        <taxon>Metazoa</taxon>
        <taxon>Ecdysozoa</taxon>
        <taxon>Arthropoda</taxon>
        <taxon>Chelicerata</taxon>
        <taxon>Arachnida</taxon>
        <taxon>Acari</taxon>
        <taxon>Acariformes</taxon>
        <taxon>Sarcoptiformes</taxon>
        <taxon>Astigmata</taxon>
        <taxon>Psoroptidia</taxon>
        <taxon>Analgoidea</taxon>
        <taxon>Pyroglyphidae</taxon>
        <taxon>Dermatophagoidinae</taxon>
        <taxon>Dermatophagoides</taxon>
    </lineage>
</organism>
<dbReference type="CDD" id="cd00042">
    <property type="entry name" value="CY"/>
    <property type="match status" value="1"/>
</dbReference>
<dbReference type="InterPro" id="IPR000010">
    <property type="entry name" value="Cystatin_dom"/>
</dbReference>